<organism evidence="1 2">
    <name type="scientific">Sporomusa acidovorans (strain ATCC 49682 / DSM 3132 / Mol)</name>
    <dbReference type="NCBI Taxonomy" id="1123286"/>
    <lineage>
        <taxon>Bacteria</taxon>
        <taxon>Bacillati</taxon>
        <taxon>Bacillota</taxon>
        <taxon>Negativicutes</taxon>
        <taxon>Selenomonadales</taxon>
        <taxon>Sporomusaceae</taxon>
        <taxon>Sporomusa</taxon>
    </lineage>
</organism>
<dbReference type="RefSeq" id="WP_093795250.1">
    <property type="nucleotide sequence ID" value="NZ_CP155571.1"/>
</dbReference>
<evidence type="ECO:0008006" key="3">
    <source>
        <dbReference type="Google" id="ProtNLM"/>
    </source>
</evidence>
<evidence type="ECO:0000313" key="1">
    <source>
        <dbReference type="EMBL" id="XFO72136.1"/>
    </source>
</evidence>
<sequence>MKKNNCMYCEAELSKDIKALNKKFLGRNIQQFMCVTCLADFMGCSEEDLLIKIEEFKEQGCTLFL</sequence>
<evidence type="ECO:0000313" key="2">
    <source>
        <dbReference type="Proteomes" id="UP000216052"/>
    </source>
</evidence>
<protein>
    <recommendedName>
        <fullName evidence="3">Inhibitor of sigma-G Gin</fullName>
    </recommendedName>
</protein>
<gene>
    <name evidence="1" type="ORF">SPACI_021820</name>
</gene>
<accession>A0ABZ3J249</accession>
<proteinExistence type="predicted"/>
<dbReference type="EMBL" id="CP155571">
    <property type="protein sequence ID" value="XFO72136.1"/>
    <property type="molecule type" value="Genomic_DNA"/>
</dbReference>
<dbReference type="Proteomes" id="UP000216052">
    <property type="component" value="Chromosome"/>
</dbReference>
<reference evidence="1" key="1">
    <citation type="submission" date="2024-05" db="EMBL/GenBank/DDBJ databases">
        <title>Isolation and characterization of Sporomusa carbonis sp. nov., a carboxydotrophic hydrogenogen in the genus of Sporomusa isolated from a charcoal burning pile.</title>
        <authorList>
            <person name="Boeer T."/>
            <person name="Rosenbaum F."/>
            <person name="Eysell L."/>
            <person name="Mueller V."/>
            <person name="Daniel R."/>
            <person name="Poehlein A."/>
        </authorList>
    </citation>
    <scope>NUCLEOTIDE SEQUENCE [LARGE SCALE GENOMIC DNA]</scope>
    <source>
        <strain evidence="1">DSM 3132</strain>
    </source>
</reference>
<name>A0ABZ3J249_SPOA4</name>
<keyword evidence="2" id="KW-1185">Reference proteome</keyword>